<reference evidence="4" key="2">
    <citation type="journal article" date="2009" name="Appl. Environ. Microbiol.">
        <title>Insect-specific polyketide synthases (PKSs), potential PKS-nonribosomal peptide synthetase hybrids, and novel PKS clades in tropical fungi.</title>
        <authorList>
            <person name="Amnuaykanjanasin A."/>
            <person name="Phonghanpot S."/>
            <person name="Sengpanich N."/>
            <person name="Cheevadhanarak S."/>
            <person name="Tanticharoen M."/>
        </authorList>
    </citation>
    <scope>NUCLEOTIDE SEQUENCE</scope>
    <source>
        <strain evidence="4">MY1245</strain>
    </source>
</reference>
<dbReference type="InterPro" id="IPR032821">
    <property type="entry name" value="PKS_assoc"/>
</dbReference>
<dbReference type="Gene3D" id="3.40.366.10">
    <property type="entry name" value="Malonyl-Coenzyme A Acyl Carrier Protein, domain 2"/>
    <property type="match status" value="1"/>
</dbReference>
<evidence type="ECO:0000259" key="3">
    <source>
        <dbReference type="PROSITE" id="PS52004"/>
    </source>
</evidence>
<dbReference type="Pfam" id="PF02801">
    <property type="entry name" value="Ketoacyl-synt_C"/>
    <property type="match status" value="1"/>
</dbReference>
<dbReference type="PANTHER" id="PTHR43775">
    <property type="entry name" value="FATTY ACID SYNTHASE"/>
    <property type="match status" value="1"/>
</dbReference>
<dbReference type="SUPFAM" id="SSF53901">
    <property type="entry name" value="Thiolase-like"/>
    <property type="match status" value="1"/>
</dbReference>
<feature type="non-terminal residue" evidence="4">
    <location>
        <position position="1"/>
    </location>
</feature>
<dbReference type="InterPro" id="IPR016039">
    <property type="entry name" value="Thiolase-like"/>
</dbReference>
<dbReference type="PANTHER" id="PTHR43775:SF28">
    <property type="entry name" value="SYNTHASE, PUTATIVE-RELATED"/>
    <property type="match status" value="1"/>
</dbReference>
<reference evidence="4" key="1">
    <citation type="submission" date="2008-09" db="EMBL/GenBank/DDBJ databases">
        <authorList>
            <person name="Punya J."/>
            <person name="Amnuaykanjanasin A."/>
            <person name="Pinsupa S."/>
        </authorList>
    </citation>
    <scope>NUCLEOTIDE SEQUENCE</scope>
    <source>
        <strain evidence="4">MY1245</strain>
    </source>
</reference>
<keyword evidence="2" id="KW-0597">Phosphoprotein</keyword>
<dbReference type="EMBL" id="FJ267488">
    <property type="protein sequence ID" value="ACR54165.1"/>
    <property type="molecule type" value="Genomic_DNA"/>
</dbReference>
<keyword evidence="1" id="KW-0596">Phosphopantetheine</keyword>
<feature type="non-terminal residue" evidence="4">
    <location>
        <position position="234"/>
    </location>
</feature>
<proteinExistence type="predicted"/>
<dbReference type="GO" id="GO:0006633">
    <property type="term" value="P:fatty acid biosynthetic process"/>
    <property type="evidence" value="ECO:0007669"/>
    <property type="project" value="TreeGrafter"/>
</dbReference>
<dbReference type="InterPro" id="IPR014031">
    <property type="entry name" value="Ketoacyl_synth_C"/>
</dbReference>
<feature type="domain" description="Ketosynthase family 3 (KS3)" evidence="3">
    <location>
        <begin position="1"/>
        <end position="116"/>
    </location>
</feature>
<dbReference type="InterPro" id="IPR001227">
    <property type="entry name" value="Ac_transferase_dom_sf"/>
</dbReference>
<dbReference type="Gene3D" id="3.30.70.3290">
    <property type="match status" value="1"/>
</dbReference>
<protein>
    <submittedName>
        <fullName evidence="4">Polyketide synthase OpsR1_D15</fullName>
    </submittedName>
</protein>
<name>C5H9G6_9HYPO</name>
<organism evidence="4">
    <name type="scientific">Ophiocordyceps sphecocephala</name>
    <dbReference type="NCBI Taxonomy" id="153664"/>
    <lineage>
        <taxon>Eukaryota</taxon>
        <taxon>Fungi</taxon>
        <taxon>Dikarya</taxon>
        <taxon>Ascomycota</taxon>
        <taxon>Pezizomycotina</taxon>
        <taxon>Sordariomycetes</taxon>
        <taxon>Hypocreomycetidae</taxon>
        <taxon>Hypocreales</taxon>
        <taxon>Ophiocordycipitaceae</taxon>
        <taxon>Ophiocordyceps</taxon>
    </lineage>
</organism>
<dbReference type="AlphaFoldDB" id="C5H9G6"/>
<dbReference type="Pfam" id="PF16197">
    <property type="entry name" value="KAsynt_C_assoc"/>
    <property type="match status" value="1"/>
</dbReference>
<dbReference type="GO" id="GO:0044550">
    <property type="term" value="P:secondary metabolite biosynthetic process"/>
    <property type="evidence" value="ECO:0007669"/>
    <property type="project" value="TreeGrafter"/>
</dbReference>
<evidence type="ECO:0000256" key="1">
    <source>
        <dbReference type="ARBA" id="ARBA00022450"/>
    </source>
</evidence>
<sequence>EGHGTGTPTGDPLEAEAIARVFGGEAGVLIGSVKPNLGHSEGASGITSLIKAVLSLENQIIAPNIKFSKPNPKIPFKKSNLRVPVEPTSWPEDRDERISINSFGLGGSNAHVVIDSARSFQTWQPAASDLSRRVTKTMSAANSQLMVLSANSASSLQRMGRDFQDWLTDELDKPASSQRLRDAAYTLANRREHLPHRSFIVASRDHAGAASPGRRISDPPPSLVMVFSGHGAQW</sequence>
<dbReference type="CDD" id="cd00833">
    <property type="entry name" value="PKS"/>
    <property type="match status" value="1"/>
</dbReference>
<evidence type="ECO:0000313" key="4">
    <source>
        <dbReference type="EMBL" id="ACR54165.1"/>
    </source>
</evidence>
<dbReference type="SMART" id="SM00825">
    <property type="entry name" value="PKS_KS"/>
    <property type="match status" value="1"/>
</dbReference>
<dbReference type="PROSITE" id="PS52004">
    <property type="entry name" value="KS3_2"/>
    <property type="match status" value="1"/>
</dbReference>
<accession>C5H9G6</accession>
<evidence type="ECO:0000256" key="2">
    <source>
        <dbReference type="ARBA" id="ARBA00022553"/>
    </source>
</evidence>
<dbReference type="InterPro" id="IPR020841">
    <property type="entry name" value="PKS_Beta-ketoAc_synthase_dom"/>
</dbReference>
<dbReference type="Gene3D" id="3.40.47.10">
    <property type="match status" value="1"/>
</dbReference>
<dbReference type="InterPro" id="IPR050091">
    <property type="entry name" value="PKS_NRPS_Biosynth_Enz"/>
</dbReference>
<dbReference type="GO" id="GO:0004312">
    <property type="term" value="F:fatty acid synthase activity"/>
    <property type="evidence" value="ECO:0007669"/>
    <property type="project" value="TreeGrafter"/>
</dbReference>